<evidence type="ECO:0000313" key="2">
    <source>
        <dbReference type="Proteomes" id="UP000276133"/>
    </source>
</evidence>
<proteinExistence type="predicted"/>
<accession>A0A3M7P7B5</accession>
<dbReference type="EMBL" id="REGN01012769">
    <property type="protein sequence ID" value="RMZ94859.1"/>
    <property type="molecule type" value="Genomic_DNA"/>
</dbReference>
<dbReference type="Proteomes" id="UP000276133">
    <property type="component" value="Unassembled WGS sequence"/>
</dbReference>
<protein>
    <submittedName>
        <fullName evidence="1">Uncharacterized protein</fullName>
    </submittedName>
</protein>
<name>A0A3M7P7B5_BRAPC</name>
<reference evidence="1 2" key="1">
    <citation type="journal article" date="2018" name="Sci. Rep.">
        <title>Genomic signatures of local adaptation to the degree of environmental predictability in rotifers.</title>
        <authorList>
            <person name="Franch-Gras L."/>
            <person name="Hahn C."/>
            <person name="Garcia-Roger E.M."/>
            <person name="Carmona M.J."/>
            <person name="Serra M."/>
            <person name="Gomez A."/>
        </authorList>
    </citation>
    <scope>NUCLEOTIDE SEQUENCE [LARGE SCALE GENOMIC DNA]</scope>
    <source>
        <strain evidence="1">HYR1</strain>
    </source>
</reference>
<dbReference type="AlphaFoldDB" id="A0A3M7P7B5"/>
<comment type="caution">
    <text evidence="1">The sequence shown here is derived from an EMBL/GenBank/DDBJ whole genome shotgun (WGS) entry which is preliminary data.</text>
</comment>
<keyword evidence="2" id="KW-1185">Reference proteome</keyword>
<evidence type="ECO:0000313" key="1">
    <source>
        <dbReference type="EMBL" id="RMZ94859.1"/>
    </source>
</evidence>
<gene>
    <name evidence="1" type="ORF">BpHYR1_005617</name>
</gene>
<organism evidence="1 2">
    <name type="scientific">Brachionus plicatilis</name>
    <name type="common">Marine rotifer</name>
    <name type="synonym">Brachionus muelleri</name>
    <dbReference type="NCBI Taxonomy" id="10195"/>
    <lineage>
        <taxon>Eukaryota</taxon>
        <taxon>Metazoa</taxon>
        <taxon>Spiralia</taxon>
        <taxon>Gnathifera</taxon>
        <taxon>Rotifera</taxon>
        <taxon>Eurotatoria</taxon>
        <taxon>Monogononta</taxon>
        <taxon>Pseudotrocha</taxon>
        <taxon>Ploima</taxon>
        <taxon>Brachionidae</taxon>
        <taxon>Brachionus</taxon>
    </lineage>
</organism>
<sequence length="65" mass="6643">MYSRAAAAGLVKTPSKVSLAHCNVCSMAFGNIGTNSVGLCLDVDVRVHFEGSSRGNCGLGLTNIA</sequence>